<accession>A0A6J6JHK3</accession>
<organism evidence="1">
    <name type="scientific">freshwater metagenome</name>
    <dbReference type="NCBI Taxonomy" id="449393"/>
    <lineage>
        <taxon>unclassified sequences</taxon>
        <taxon>metagenomes</taxon>
        <taxon>ecological metagenomes</taxon>
    </lineage>
</organism>
<dbReference type="InterPro" id="IPR013785">
    <property type="entry name" value="Aldolase_TIM"/>
</dbReference>
<gene>
    <name evidence="1" type="ORF">UFOPK2158_00180</name>
</gene>
<dbReference type="SMART" id="SM01133">
    <property type="entry name" value="DeoC"/>
    <property type="match status" value="1"/>
</dbReference>
<dbReference type="SUPFAM" id="SSF51569">
    <property type="entry name" value="Aldolase"/>
    <property type="match status" value="1"/>
</dbReference>
<name>A0A6J6JHK3_9ZZZZ</name>
<dbReference type="InterPro" id="IPR050456">
    <property type="entry name" value="DeoC/FbaB_aldolase"/>
</dbReference>
<dbReference type="Pfam" id="PF01791">
    <property type="entry name" value="DeoC"/>
    <property type="match status" value="1"/>
</dbReference>
<dbReference type="PANTHER" id="PTHR47916:SF1">
    <property type="entry name" value="3-HYDROXY-5-PHOSPHONOOXYPENTANE-2,4-DIONE THIOLASE"/>
    <property type="match status" value="1"/>
</dbReference>
<dbReference type="GO" id="GO:0004332">
    <property type="term" value="F:fructose-bisphosphate aldolase activity"/>
    <property type="evidence" value="ECO:0007669"/>
    <property type="project" value="InterPro"/>
</dbReference>
<evidence type="ECO:0000313" key="1">
    <source>
        <dbReference type="EMBL" id="CAB4635984.1"/>
    </source>
</evidence>
<dbReference type="AlphaFoldDB" id="A0A6J6JHK3"/>
<dbReference type="EMBL" id="CAEZVY010000011">
    <property type="protein sequence ID" value="CAB4635984.1"/>
    <property type="molecule type" value="Genomic_DNA"/>
</dbReference>
<proteinExistence type="predicted"/>
<dbReference type="Gene3D" id="3.20.20.70">
    <property type="entry name" value="Aldolase class I"/>
    <property type="match status" value="1"/>
</dbReference>
<dbReference type="InterPro" id="IPR002915">
    <property type="entry name" value="DeoC/FbaB/LacD_aldolase"/>
</dbReference>
<protein>
    <submittedName>
        <fullName evidence="1">Unannotated protein</fullName>
    </submittedName>
</protein>
<dbReference type="PANTHER" id="PTHR47916">
    <property type="entry name" value="FRUCTOSE-BISPHOSPHATE ALDOLASE CLASS 1"/>
    <property type="match status" value="1"/>
</dbReference>
<dbReference type="InterPro" id="IPR041720">
    <property type="entry name" value="FbaB-like"/>
</dbReference>
<dbReference type="PIRSF" id="PIRSF038992">
    <property type="entry name" value="Aldolase_Ia"/>
    <property type="match status" value="1"/>
</dbReference>
<sequence>MTLLSKNAEKMFNASSGRCINIAMDLGIFGARSFSNGIENLPEAFKVIAGAGPDVIQVNPGGLRTLIDAGLADSVTVALRLDVTNVYEPRVVSKAWDTAHANTLEDASHPSVGAVVLNLLELDANTELQEQCIQNIQEIGALARQRGISLMVEPLVMTTNPEGGSSSVSDAEQIATLVRQAVELGADIIKVDPVDPMQRFGEVVEIATPIPVLVRGGGKVTTRELLERTKVAMEVGARGVVYGRNVVQHPDPASLIAALAAIVHSNASVDEALLLVKEPA</sequence>
<reference evidence="1" key="1">
    <citation type="submission" date="2020-05" db="EMBL/GenBank/DDBJ databases">
        <authorList>
            <person name="Chiriac C."/>
            <person name="Salcher M."/>
            <person name="Ghai R."/>
            <person name="Kavagutti S V."/>
        </authorList>
    </citation>
    <scope>NUCLEOTIDE SEQUENCE</scope>
</reference>